<keyword evidence="8 11" id="KW-1133">Transmembrane helix</keyword>
<feature type="domain" description="Galactosyltransferase C-terminal" evidence="12">
    <location>
        <begin position="186"/>
        <end position="245"/>
    </location>
</feature>
<comment type="pathway">
    <text evidence="2 11">Protein modification; protein glycosylation.</text>
</comment>
<gene>
    <name evidence="14" type="ORF">DPMN_167977</name>
</gene>
<evidence type="ECO:0000256" key="9">
    <source>
        <dbReference type="ARBA" id="ARBA00023136"/>
    </source>
</evidence>
<comment type="function">
    <text evidence="11">Catalyses the transfer of galactose onto proteins or lipids.</text>
</comment>
<accession>A0A9D4EZT3</accession>
<evidence type="ECO:0000259" key="13">
    <source>
        <dbReference type="Pfam" id="PF13733"/>
    </source>
</evidence>
<keyword evidence="7 11" id="KW-0735">Signal-anchor</keyword>
<evidence type="ECO:0000256" key="5">
    <source>
        <dbReference type="ARBA" id="ARBA00022679"/>
    </source>
</evidence>
<name>A0A9D4EZT3_DREPO</name>
<dbReference type="Pfam" id="PF13733">
    <property type="entry name" value="Glyco_transf_7N"/>
    <property type="match status" value="1"/>
</dbReference>
<comment type="subcellular location">
    <subcellularLocation>
        <location evidence="1">Membrane</location>
        <topology evidence="1">Single-pass type II membrane protein</topology>
    </subcellularLocation>
</comment>
<evidence type="ECO:0000256" key="7">
    <source>
        <dbReference type="ARBA" id="ARBA00022968"/>
    </source>
</evidence>
<feature type="domain" description="Galactosyltransferase N-terminal" evidence="13">
    <location>
        <begin position="95"/>
        <end position="179"/>
    </location>
</feature>
<reference evidence="14" key="1">
    <citation type="journal article" date="2019" name="bioRxiv">
        <title>The Genome of the Zebra Mussel, Dreissena polymorpha: A Resource for Invasive Species Research.</title>
        <authorList>
            <person name="McCartney M.A."/>
            <person name="Auch B."/>
            <person name="Kono T."/>
            <person name="Mallez S."/>
            <person name="Zhang Y."/>
            <person name="Obille A."/>
            <person name="Becker A."/>
            <person name="Abrahante J.E."/>
            <person name="Garbe J."/>
            <person name="Badalamenti J.P."/>
            <person name="Herman A."/>
            <person name="Mangelson H."/>
            <person name="Liachko I."/>
            <person name="Sullivan S."/>
            <person name="Sone E.D."/>
            <person name="Koren S."/>
            <person name="Silverstein K.A.T."/>
            <person name="Beckman K.B."/>
            <person name="Gohl D.M."/>
        </authorList>
    </citation>
    <scope>NUCLEOTIDE SEQUENCE</scope>
    <source>
        <strain evidence="14">Duluth1</strain>
        <tissue evidence="14">Whole animal</tissue>
    </source>
</reference>
<evidence type="ECO:0000256" key="11">
    <source>
        <dbReference type="RuleBase" id="RU368121"/>
    </source>
</evidence>
<proteinExistence type="inferred from homology"/>
<dbReference type="GO" id="GO:0005975">
    <property type="term" value="P:carbohydrate metabolic process"/>
    <property type="evidence" value="ECO:0007669"/>
    <property type="project" value="InterPro"/>
</dbReference>
<evidence type="ECO:0000256" key="2">
    <source>
        <dbReference type="ARBA" id="ARBA00004922"/>
    </source>
</evidence>
<dbReference type="GO" id="GO:0016020">
    <property type="term" value="C:membrane"/>
    <property type="evidence" value="ECO:0007669"/>
    <property type="project" value="UniProtKB-SubCell"/>
</dbReference>
<dbReference type="Pfam" id="PF02709">
    <property type="entry name" value="Glyco_transf_7C"/>
    <property type="match status" value="1"/>
</dbReference>
<keyword evidence="4 11" id="KW-0328">Glycosyltransferase</keyword>
<feature type="transmembrane region" description="Helical" evidence="11">
    <location>
        <begin position="7"/>
        <end position="29"/>
    </location>
</feature>
<dbReference type="Proteomes" id="UP000828390">
    <property type="component" value="Unassembled WGS sequence"/>
</dbReference>
<sequence length="365" mass="42348">MARRIPVLKCFICAAVVYSLTLTLLFMWWNPATSINFNADDKYGTHSRTKIHDLPRVVELMDQIISNNFSSFLLQHLSHFKGHNVTLQDDHQEWGKHMLAVVVPFRDRFEELMEFAPHLYLYLLKKKIRHKIYVINQIDSLRFNRGSLINIGALESDPDCDYIAMHDVDLLPLSDQLDYSYPQSGPFHIAAPSLHPLYHYPTFIGGILLITKEHFSLVNGLSNRYYGWGREDDEFYVRLKKAGLLKTGYITMNESQTVAYEIRRPQNVSTGLNTFKHIHEKQRRPRDSSNFFDQKAKTNKLDRETGVSTVKYDVKATHHVMLDGAPVTVLDVKLSCDYMKTPWCLKKEDHYLLDSVITQHPPGHR</sequence>
<keyword evidence="6 11" id="KW-0812">Transmembrane</keyword>
<evidence type="ECO:0000256" key="1">
    <source>
        <dbReference type="ARBA" id="ARBA00004606"/>
    </source>
</evidence>
<comment type="similarity">
    <text evidence="3 11">Belongs to the glycosyltransferase 7 family.</text>
</comment>
<comment type="caution">
    <text evidence="14">The sequence shown here is derived from an EMBL/GenBank/DDBJ whole genome shotgun (WGS) entry which is preliminary data.</text>
</comment>
<dbReference type="PANTHER" id="PTHR19300:SF30">
    <property type="entry name" value="BETA-1,4-GALACTOSYLTRANSFERASE 7"/>
    <property type="match status" value="1"/>
</dbReference>
<dbReference type="InterPro" id="IPR029044">
    <property type="entry name" value="Nucleotide-diphossugar_trans"/>
</dbReference>
<dbReference type="OrthoDB" id="6020664at2759"/>
<dbReference type="PANTHER" id="PTHR19300">
    <property type="entry name" value="BETA-1,4-GALACTOSYLTRANSFERASE"/>
    <property type="match status" value="1"/>
</dbReference>
<evidence type="ECO:0000256" key="8">
    <source>
        <dbReference type="ARBA" id="ARBA00022989"/>
    </source>
</evidence>
<evidence type="ECO:0000313" key="14">
    <source>
        <dbReference type="EMBL" id="KAH3789789.1"/>
    </source>
</evidence>
<protein>
    <recommendedName>
        <fullName evidence="11">Beta-1,4-galactosyltransferase</fullName>
        <ecNumber evidence="11">2.4.1.-</ecNumber>
    </recommendedName>
</protein>
<organism evidence="14 15">
    <name type="scientific">Dreissena polymorpha</name>
    <name type="common">Zebra mussel</name>
    <name type="synonym">Mytilus polymorpha</name>
    <dbReference type="NCBI Taxonomy" id="45954"/>
    <lineage>
        <taxon>Eukaryota</taxon>
        <taxon>Metazoa</taxon>
        <taxon>Spiralia</taxon>
        <taxon>Lophotrochozoa</taxon>
        <taxon>Mollusca</taxon>
        <taxon>Bivalvia</taxon>
        <taxon>Autobranchia</taxon>
        <taxon>Heteroconchia</taxon>
        <taxon>Euheterodonta</taxon>
        <taxon>Imparidentia</taxon>
        <taxon>Neoheterodontei</taxon>
        <taxon>Myida</taxon>
        <taxon>Dreissenoidea</taxon>
        <taxon>Dreissenidae</taxon>
        <taxon>Dreissena</taxon>
    </lineage>
</organism>
<dbReference type="Gene3D" id="3.90.550.10">
    <property type="entry name" value="Spore Coat Polysaccharide Biosynthesis Protein SpsA, Chain A"/>
    <property type="match status" value="1"/>
</dbReference>
<dbReference type="GO" id="GO:0005794">
    <property type="term" value="C:Golgi apparatus"/>
    <property type="evidence" value="ECO:0007669"/>
    <property type="project" value="TreeGrafter"/>
</dbReference>
<evidence type="ECO:0000256" key="3">
    <source>
        <dbReference type="ARBA" id="ARBA00005735"/>
    </source>
</evidence>
<evidence type="ECO:0000256" key="4">
    <source>
        <dbReference type="ARBA" id="ARBA00022676"/>
    </source>
</evidence>
<dbReference type="GO" id="GO:0030166">
    <property type="term" value="P:proteoglycan biosynthetic process"/>
    <property type="evidence" value="ECO:0007669"/>
    <property type="project" value="TreeGrafter"/>
</dbReference>
<evidence type="ECO:0000256" key="10">
    <source>
        <dbReference type="ARBA" id="ARBA00023180"/>
    </source>
</evidence>
<keyword evidence="9 11" id="KW-0472">Membrane</keyword>
<dbReference type="InterPro" id="IPR027995">
    <property type="entry name" value="Galactosyl_T_N"/>
</dbReference>
<dbReference type="AlphaFoldDB" id="A0A9D4EZT3"/>
<dbReference type="InterPro" id="IPR003859">
    <property type="entry name" value="Galactosyl_T"/>
</dbReference>
<evidence type="ECO:0000256" key="6">
    <source>
        <dbReference type="ARBA" id="ARBA00022692"/>
    </source>
</evidence>
<dbReference type="InterPro" id="IPR027791">
    <property type="entry name" value="Galactosyl_T_C"/>
</dbReference>
<dbReference type="EMBL" id="JAIWYP010000008">
    <property type="protein sequence ID" value="KAH3789789.1"/>
    <property type="molecule type" value="Genomic_DNA"/>
</dbReference>
<evidence type="ECO:0000259" key="12">
    <source>
        <dbReference type="Pfam" id="PF02709"/>
    </source>
</evidence>
<dbReference type="GO" id="GO:0046525">
    <property type="term" value="F:xylosylprotein 4-beta-galactosyltransferase activity"/>
    <property type="evidence" value="ECO:0007669"/>
    <property type="project" value="TreeGrafter"/>
</dbReference>
<keyword evidence="15" id="KW-1185">Reference proteome</keyword>
<reference evidence="14" key="2">
    <citation type="submission" date="2020-11" db="EMBL/GenBank/DDBJ databases">
        <authorList>
            <person name="McCartney M.A."/>
            <person name="Auch B."/>
            <person name="Kono T."/>
            <person name="Mallez S."/>
            <person name="Becker A."/>
            <person name="Gohl D.M."/>
            <person name="Silverstein K.A.T."/>
            <person name="Koren S."/>
            <person name="Bechman K.B."/>
            <person name="Herman A."/>
            <person name="Abrahante J.E."/>
            <person name="Garbe J."/>
        </authorList>
    </citation>
    <scope>NUCLEOTIDE SEQUENCE</scope>
    <source>
        <strain evidence="14">Duluth1</strain>
        <tissue evidence="14">Whole animal</tissue>
    </source>
</reference>
<keyword evidence="10 11" id="KW-0325">Glycoprotein</keyword>
<keyword evidence="5 11" id="KW-0808">Transferase</keyword>
<dbReference type="EC" id="2.4.1.-" evidence="11"/>
<dbReference type="SUPFAM" id="SSF53448">
    <property type="entry name" value="Nucleotide-diphospho-sugar transferases"/>
    <property type="match status" value="1"/>
</dbReference>
<evidence type="ECO:0000313" key="15">
    <source>
        <dbReference type="Proteomes" id="UP000828390"/>
    </source>
</evidence>
<dbReference type="PRINTS" id="PR02050">
    <property type="entry name" value="B14GALTRFASE"/>
</dbReference>